<dbReference type="InterPro" id="IPR000209">
    <property type="entry name" value="Peptidase_S8/S53_dom"/>
</dbReference>
<dbReference type="Proteomes" id="UP000295375">
    <property type="component" value="Unassembled WGS sequence"/>
</dbReference>
<accession>A0A4V3D868</accession>
<evidence type="ECO:0000256" key="3">
    <source>
        <dbReference type="ARBA" id="ARBA00022825"/>
    </source>
</evidence>
<comment type="caution">
    <text evidence="6">The sequence shown here is derived from an EMBL/GenBank/DDBJ whole genome shotgun (WGS) entry which is preliminary data.</text>
</comment>
<gene>
    <name evidence="6" type="ORF">EV696_102189</name>
</gene>
<dbReference type="Pfam" id="PF00082">
    <property type="entry name" value="Peptidase_S8"/>
    <property type="match status" value="1"/>
</dbReference>
<sequence>MNGFMNGALFLRKDSIFMKMLSRNLVSFSVSLAIGSLVMAPAIADGKVLASKSKEINGVTYQFEKLMDSTGEVRTVARANGKLVKEVPAAQSTLVDPALAKRLASAGDYESLSVNIALKTVELAERTASEFGAFHFYRGRLVEQSHNGKPVYGEEVQAANRLLTEAEVSERAERMQKQAAVARDFATRHDLIRLPAVQHAIEQGAATLTINVSVAQLQKLIASEDKDIAGIELAFPVADQITGAMQKTNITSYALPYSNLRGNGIGIYMTESGCADEAGRTNYDRLAGSQTDHSQNVFGIMRAVSPSSFIYCRGGAVLPQASDLDGVGGNPAIRVINRSNGGNDTVNYSTLDRDWDNLAYNSNIAIFNAAGNNGTGTGNIISPAKGLNVMAVGNYNDSSMAINSSSSFVNTQLGSAKPEFTAPGTSIAAGGFTMTGTSMAAPHAAAFAADMMSGWNVYISRPQVVYASMIAGATDAITGGFDKVGHGGVDFLSTYYDGWTYYYTGSNASFTTFDAGDGVTDGYIDRIVNITSTSKKVRVAIAWMNRGSYTYDHRADAHPIGQDLDLSIYSPTGAYVGGSASFDNPFEVVNFTPTATGNYKIRIKRYANRDTAAGFRLGLKVNLY</sequence>
<evidence type="ECO:0000313" key="7">
    <source>
        <dbReference type="Proteomes" id="UP000295375"/>
    </source>
</evidence>
<keyword evidence="7" id="KW-1185">Reference proteome</keyword>
<organism evidence="6 7">
    <name type="scientific">Permianibacter aggregans</name>
    <dbReference type="NCBI Taxonomy" id="1510150"/>
    <lineage>
        <taxon>Bacteria</taxon>
        <taxon>Pseudomonadati</taxon>
        <taxon>Pseudomonadota</taxon>
        <taxon>Gammaproteobacteria</taxon>
        <taxon>Pseudomonadales</taxon>
        <taxon>Pseudomonadaceae</taxon>
        <taxon>Permianibacter</taxon>
    </lineage>
</organism>
<proteinExistence type="inferred from homology"/>
<evidence type="ECO:0000313" key="6">
    <source>
        <dbReference type="EMBL" id="TDQ50507.1"/>
    </source>
</evidence>
<dbReference type="GO" id="GO:0006508">
    <property type="term" value="P:proteolysis"/>
    <property type="evidence" value="ECO:0007669"/>
    <property type="project" value="UniProtKB-KW"/>
</dbReference>
<dbReference type="PROSITE" id="PS51892">
    <property type="entry name" value="SUBTILASE"/>
    <property type="match status" value="1"/>
</dbReference>
<dbReference type="AlphaFoldDB" id="A0A4V3D868"/>
<comment type="similarity">
    <text evidence="4">Belongs to the peptidase S8 family.</text>
</comment>
<feature type="domain" description="Peptidase S8/S53" evidence="5">
    <location>
        <begin position="331"/>
        <end position="470"/>
    </location>
</feature>
<dbReference type="Gene3D" id="3.40.50.200">
    <property type="entry name" value="Peptidase S8/S53 domain"/>
    <property type="match status" value="1"/>
</dbReference>
<evidence type="ECO:0000256" key="4">
    <source>
        <dbReference type="PROSITE-ProRule" id="PRU01240"/>
    </source>
</evidence>
<evidence type="ECO:0000256" key="2">
    <source>
        <dbReference type="ARBA" id="ARBA00022801"/>
    </source>
</evidence>
<dbReference type="Gene3D" id="2.60.120.380">
    <property type="match status" value="1"/>
</dbReference>
<dbReference type="InterPro" id="IPR023828">
    <property type="entry name" value="Peptidase_S8_Ser-AS"/>
</dbReference>
<comment type="caution">
    <text evidence="4">Lacks conserved residue(s) required for the propagation of feature annotation.</text>
</comment>
<dbReference type="EMBL" id="SNYM01000002">
    <property type="protein sequence ID" value="TDQ50507.1"/>
    <property type="molecule type" value="Genomic_DNA"/>
</dbReference>
<dbReference type="SUPFAM" id="SSF52743">
    <property type="entry name" value="Subtilisin-like"/>
    <property type="match status" value="1"/>
</dbReference>
<dbReference type="GO" id="GO:0004252">
    <property type="term" value="F:serine-type endopeptidase activity"/>
    <property type="evidence" value="ECO:0007669"/>
    <property type="project" value="InterPro"/>
</dbReference>
<protein>
    <submittedName>
        <fullName evidence="6">Subtilase family protein</fullName>
    </submittedName>
</protein>
<keyword evidence="1" id="KW-0645">Protease</keyword>
<dbReference type="PROSITE" id="PS00138">
    <property type="entry name" value="SUBTILASE_SER"/>
    <property type="match status" value="1"/>
</dbReference>
<evidence type="ECO:0000259" key="5">
    <source>
        <dbReference type="Pfam" id="PF00082"/>
    </source>
</evidence>
<name>A0A4V3D868_9GAMM</name>
<keyword evidence="2" id="KW-0378">Hydrolase</keyword>
<dbReference type="InterPro" id="IPR036852">
    <property type="entry name" value="Peptidase_S8/S53_dom_sf"/>
</dbReference>
<reference evidence="6 7" key="1">
    <citation type="submission" date="2019-03" db="EMBL/GenBank/DDBJ databases">
        <title>Genomic Encyclopedia of Type Strains, Phase IV (KMG-IV): sequencing the most valuable type-strain genomes for metagenomic binning, comparative biology and taxonomic classification.</title>
        <authorList>
            <person name="Goeker M."/>
        </authorList>
    </citation>
    <scope>NUCLEOTIDE SEQUENCE [LARGE SCALE GENOMIC DNA]</scope>
    <source>
        <strain evidence="6 7">DSM 103792</strain>
    </source>
</reference>
<keyword evidence="3" id="KW-0720">Serine protease</keyword>
<evidence type="ECO:0000256" key="1">
    <source>
        <dbReference type="ARBA" id="ARBA00022670"/>
    </source>
</evidence>